<dbReference type="NCBIfam" id="TIGR01760">
    <property type="entry name" value="tape_meas_TP901"/>
    <property type="match status" value="1"/>
</dbReference>
<evidence type="ECO:0000259" key="4">
    <source>
        <dbReference type="Pfam" id="PF10145"/>
    </source>
</evidence>
<feature type="transmembrane region" description="Helical" evidence="3">
    <location>
        <begin position="619"/>
        <end position="641"/>
    </location>
</feature>
<keyword evidence="3" id="KW-1133">Transmembrane helix</keyword>
<feature type="compositionally biased region" description="Polar residues" evidence="2">
    <location>
        <begin position="732"/>
        <end position="766"/>
    </location>
</feature>
<name>A0AB38FTS5_9ENTR</name>
<keyword evidence="3" id="KW-0472">Membrane</keyword>
<evidence type="ECO:0000256" key="3">
    <source>
        <dbReference type="SAM" id="Phobius"/>
    </source>
</evidence>
<keyword evidence="1" id="KW-1188">Viral release from host cell</keyword>
<proteinExistence type="predicted"/>
<feature type="transmembrane region" description="Helical" evidence="3">
    <location>
        <begin position="538"/>
        <end position="559"/>
    </location>
</feature>
<dbReference type="PANTHER" id="PTHR37813">
    <property type="entry name" value="FELS-2 PROPHAGE PROTEIN"/>
    <property type="match status" value="1"/>
</dbReference>
<sequence>MSKNLRLEVLLKAVDQATRPFNSIRVASQSLSGDIRDTEQKLRDLNVQAAKITGFRTASAQLATTGRSLANAKHEAAELAVQFRNTVNPTRAQAQALEAAIHTSSRLKNQYNDLKISLQRQRTELAQTGINTRTLSSDERRLKNNISATTAQRNRQQESLQRVNAQQERLGRVKSRYQSGTQLAGKISAAGSAAAGVTTAGVTAGAGLLKPGYQLSTKSAELQAVLGLQKQSPELAALKSQAKSLGANTTVSPADAAAAQLVVANSGADANGILAQTPAILNMSLANKKTLEESAALIIGTKSAFALTDDKASHIADVISMTMEKTQATFEGISDSLALVAPAAQKAGVSLEEAAAMVGVLHDKNITGSAAGAGSNAVLQHLQTPTGKASDALNSLGVNTTDSQGNSRSAVSILKDIQASFVRNKLSAGQQDQYTNAIFGAEGSPAAGVLMDAAASGKLESLTHQNKTSDGKTAGKISVLQDNLGGDLAKLQSAYQSIGTDVFDQQEGSLRKLTQTATQYVLKLDGWINNNKGLAQTIGVIAGGAMMLIGIIGNIALAAGPILMGINAITLGANMLGIVFSTVGGAIATVLGAMTWPIVAVGVAIVGGALLIRKYWEPISAFFSGVIEGISAAFAPIATLFEPLLPVFDWLGEKLSGVWDWFTKLIEPVKSTQETLDSCKNAGVMFGQALASALTAPLDAFNKLRSGVSWLLEKIGVINKESNDLDKKTENARAQQQDNADSQPSFANNGNQNYQPVKTSVANSYSDQSHHTYNVTIQAGNTTPLELARIVSDELDKRQQESRARRNSQFALNG</sequence>
<dbReference type="AlphaFoldDB" id="A0AB38FTS5"/>
<feature type="transmembrane region" description="Helical" evidence="3">
    <location>
        <begin position="566"/>
        <end position="588"/>
    </location>
</feature>
<keyword evidence="3" id="KW-0812">Transmembrane</keyword>
<feature type="region of interest" description="Disordered" evidence="2">
    <location>
        <begin position="726"/>
        <end position="766"/>
    </location>
</feature>
<reference evidence="5 6" key="1">
    <citation type="submission" date="2018-06" db="EMBL/GenBank/DDBJ databases">
        <authorList>
            <consortium name="Pathogen Informatics"/>
            <person name="Doyle S."/>
        </authorList>
    </citation>
    <scope>NUCLEOTIDE SEQUENCE [LARGE SCALE GENOMIC DNA]</scope>
    <source>
        <strain evidence="5 6">NCTC11967</strain>
    </source>
</reference>
<dbReference type="InterPro" id="IPR010090">
    <property type="entry name" value="Phage_tape_meas"/>
</dbReference>
<comment type="caution">
    <text evidence="5">The sequence shown here is derived from an EMBL/GenBank/DDBJ whole genome shotgun (WGS) entry which is preliminary data.</text>
</comment>
<dbReference type="Proteomes" id="UP000251313">
    <property type="component" value="Unassembled WGS sequence"/>
</dbReference>
<dbReference type="Pfam" id="PF10145">
    <property type="entry name" value="PhageMin_Tail"/>
    <property type="match status" value="1"/>
</dbReference>
<feature type="region of interest" description="Disordered" evidence="2">
    <location>
        <begin position="795"/>
        <end position="814"/>
    </location>
</feature>
<evidence type="ECO:0000313" key="6">
    <source>
        <dbReference type="Proteomes" id="UP000251313"/>
    </source>
</evidence>
<dbReference type="RefSeq" id="WP_038255062.1">
    <property type="nucleotide sequence ID" value="NZ_UAVL01000007.1"/>
</dbReference>
<gene>
    <name evidence="5" type="ORF">NCTC11967_01711</name>
</gene>
<dbReference type="PANTHER" id="PTHR37813:SF1">
    <property type="entry name" value="FELS-2 PROPHAGE PROTEIN"/>
    <property type="match status" value="1"/>
</dbReference>
<protein>
    <submittedName>
        <fullName evidence="5">Phage-related minor tail protein</fullName>
    </submittedName>
</protein>
<feature type="compositionally biased region" description="Basic and acidic residues" evidence="2">
    <location>
        <begin position="795"/>
        <end position="804"/>
    </location>
</feature>
<dbReference type="EMBL" id="UAVL01000007">
    <property type="protein sequence ID" value="SQA62707.1"/>
    <property type="molecule type" value="Genomic_DNA"/>
</dbReference>
<feature type="domain" description="Phage tail tape measure protein" evidence="4">
    <location>
        <begin position="240"/>
        <end position="440"/>
    </location>
</feature>
<organism evidence="5 6">
    <name type="scientific">Yokenella regensburgei</name>
    <dbReference type="NCBI Taxonomy" id="158877"/>
    <lineage>
        <taxon>Bacteria</taxon>
        <taxon>Pseudomonadati</taxon>
        <taxon>Pseudomonadota</taxon>
        <taxon>Gammaproteobacteria</taxon>
        <taxon>Enterobacterales</taxon>
        <taxon>Enterobacteriaceae</taxon>
        <taxon>Yokenella</taxon>
    </lineage>
</organism>
<accession>A0AB38FTS5</accession>
<evidence type="ECO:0000313" key="5">
    <source>
        <dbReference type="EMBL" id="SQA62707.1"/>
    </source>
</evidence>
<evidence type="ECO:0000256" key="2">
    <source>
        <dbReference type="SAM" id="MobiDB-lite"/>
    </source>
</evidence>
<evidence type="ECO:0000256" key="1">
    <source>
        <dbReference type="ARBA" id="ARBA00022612"/>
    </source>
</evidence>
<feature type="transmembrane region" description="Helical" evidence="3">
    <location>
        <begin position="594"/>
        <end position="612"/>
    </location>
</feature>